<dbReference type="InterPro" id="IPR005467">
    <property type="entry name" value="His_kinase_dom"/>
</dbReference>
<comment type="caution">
    <text evidence="5">The sequence shown here is derived from an EMBL/GenBank/DDBJ whole genome shotgun (WGS) entry which is preliminary data.</text>
</comment>
<dbReference type="Proteomes" id="UP000037201">
    <property type="component" value="Unassembled WGS sequence"/>
</dbReference>
<evidence type="ECO:0000259" key="4">
    <source>
        <dbReference type="PROSITE" id="PS50109"/>
    </source>
</evidence>
<dbReference type="SUPFAM" id="SSF47384">
    <property type="entry name" value="Homodimeric domain of signal transducing histidine kinase"/>
    <property type="match status" value="1"/>
</dbReference>
<dbReference type="InterPro" id="IPR011990">
    <property type="entry name" value="TPR-like_helical_dom_sf"/>
</dbReference>
<dbReference type="Gene3D" id="1.25.40.10">
    <property type="entry name" value="Tetratricopeptide repeat domain"/>
    <property type="match status" value="1"/>
</dbReference>
<gene>
    <name evidence="5" type="ORF">OX90_26275</name>
</gene>
<dbReference type="CDD" id="cd00082">
    <property type="entry name" value="HisKA"/>
    <property type="match status" value="1"/>
</dbReference>
<dbReference type="Gene3D" id="3.30.565.10">
    <property type="entry name" value="Histidine kinase-like ATPase, C-terminal domain"/>
    <property type="match status" value="1"/>
</dbReference>
<name>A0ABR5JGP8_9PSED</name>
<dbReference type="EC" id="2.7.13.3" evidence="2"/>
<dbReference type="SUPFAM" id="SSF55874">
    <property type="entry name" value="ATPase domain of HSP90 chaperone/DNA topoisomerase II/histidine kinase"/>
    <property type="match status" value="1"/>
</dbReference>
<sequence>MVLRSENRLEEAIEVCNKSLKDHPYNKSLRNILSDLYIQNGDPLKAFVMLVENVKYISTNQRDIKHFGSRYYRVQRSLSADEFQRLNQILLRELDSPFVRVGVSDKIKLIIETTIVHHVDKLDPDMVKLENLANDDSNFNSFVRFEKELEEIVPEKLASMLDALVLNRSRTLSTRRIDLYCVSLYEKSGSLAKAKKIVCELLLLRIDPVAVRSLLRICRRQKDYTQADILFEREPSLLRNNDFNVMYELVYYFEHQEDFHSAQSILRTMTKSFATNLPALLTARNFYIRLGMIEEANALAQGIGILYGKKSGSSKKYKTEVTESETGIASKIQELYSQLEHQKQLAAISDLTTGISHELGQPLTNIRYTIQFYKRRLEKNLTLDIVSTVFSSILEETERMGGLIRRLSPLTSSKGVMEPFDIMDRIRKRVDGEKPRTTESRIKVNITPKKPVLMTGDPVKFDQLISNLLLNAIDAINDVSDNKTREINISVDGHAREINISFSDTGIGIPAANKHKVFDPFFSTKAPGQGEGLGLFIVWNLLKMLGGKVSVDTSYREGARFLISVPTNSAEGK</sequence>
<dbReference type="SUPFAM" id="SSF48452">
    <property type="entry name" value="TPR-like"/>
    <property type="match status" value="1"/>
</dbReference>
<dbReference type="PANTHER" id="PTHR43065">
    <property type="entry name" value="SENSOR HISTIDINE KINASE"/>
    <property type="match status" value="1"/>
</dbReference>
<dbReference type="InterPro" id="IPR003661">
    <property type="entry name" value="HisK_dim/P_dom"/>
</dbReference>
<dbReference type="InterPro" id="IPR036890">
    <property type="entry name" value="HATPase_C_sf"/>
</dbReference>
<dbReference type="PROSITE" id="PS50109">
    <property type="entry name" value="HIS_KIN"/>
    <property type="match status" value="1"/>
</dbReference>
<evidence type="ECO:0000256" key="1">
    <source>
        <dbReference type="ARBA" id="ARBA00000085"/>
    </source>
</evidence>
<evidence type="ECO:0000313" key="5">
    <source>
        <dbReference type="EMBL" id="KOP51706.1"/>
    </source>
</evidence>
<evidence type="ECO:0000313" key="6">
    <source>
        <dbReference type="Proteomes" id="UP000037201"/>
    </source>
</evidence>
<dbReference type="Pfam" id="PF02518">
    <property type="entry name" value="HATPase_c"/>
    <property type="match status" value="1"/>
</dbReference>
<dbReference type="EMBL" id="JUEU01000302">
    <property type="protein sequence ID" value="KOP51706.1"/>
    <property type="molecule type" value="Genomic_DNA"/>
</dbReference>
<keyword evidence="3" id="KW-0597">Phosphoprotein</keyword>
<comment type="catalytic activity">
    <reaction evidence="1">
        <text>ATP + protein L-histidine = ADP + protein N-phospho-L-histidine.</text>
        <dbReference type="EC" id="2.7.13.3"/>
    </reaction>
</comment>
<dbReference type="SMART" id="SM00388">
    <property type="entry name" value="HisKA"/>
    <property type="match status" value="1"/>
</dbReference>
<dbReference type="SMART" id="SM00387">
    <property type="entry name" value="HATPase_c"/>
    <property type="match status" value="1"/>
</dbReference>
<dbReference type="PRINTS" id="PR00344">
    <property type="entry name" value="BCTRLSENSOR"/>
</dbReference>
<protein>
    <recommendedName>
        <fullName evidence="2">histidine kinase</fullName>
        <ecNumber evidence="2">2.7.13.3</ecNumber>
    </recommendedName>
</protein>
<evidence type="ECO:0000256" key="3">
    <source>
        <dbReference type="ARBA" id="ARBA00022553"/>
    </source>
</evidence>
<dbReference type="InterPro" id="IPR004358">
    <property type="entry name" value="Sig_transdc_His_kin-like_C"/>
</dbReference>
<accession>A0ABR5JGP8</accession>
<dbReference type="InterPro" id="IPR003594">
    <property type="entry name" value="HATPase_dom"/>
</dbReference>
<organism evidence="5 6">
    <name type="scientific">Pseudomonas coronafaciens pv. porri</name>
    <dbReference type="NCBI Taxonomy" id="83964"/>
    <lineage>
        <taxon>Bacteria</taxon>
        <taxon>Pseudomonadati</taxon>
        <taxon>Pseudomonadota</taxon>
        <taxon>Gammaproteobacteria</taxon>
        <taxon>Pseudomonadales</taxon>
        <taxon>Pseudomonadaceae</taxon>
        <taxon>Pseudomonas</taxon>
        <taxon>Pseudomonas coronafaciens</taxon>
    </lineage>
</organism>
<feature type="domain" description="Histidine kinase" evidence="4">
    <location>
        <begin position="354"/>
        <end position="569"/>
    </location>
</feature>
<reference evidence="5 6" key="1">
    <citation type="submission" date="2015-09" db="EMBL/GenBank/DDBJ databases">
        <title>Genome analysis of Pseudomonas syringae pv. porri LMG.</title>
        <authorList>
            <person name="Rombouts S."/>
        </authorList>
    </citation>
    <scope>NUCLEOTIDE SEQUENCE [LARGE SCALE GENOMIC DNA]</scope>
    <source>
        <strain evidence="5 6">LMG 28496</strain>
    </source>
</reference>
<evidence type="ECO:0000256" key="2">
    <source>
        <dbReference type="ARBA" id="ARBA00012438"/>
    </source>
</evidence>
<dbReference type="Pfam" id="PF00512">
    <property type="entry name" value="HisKA"/>
    <property type="match status" value="1"/>
</dbReference>
<dbReference type="Gene3D" id="1.10.287.130">
    <property type="match status" value="1"/>
</dbReference>
<keyword evidence="6" id="KW-1185">Reference proteome</keyword>
<proteinExistence type="predicted"/>
<dbReference type="InterPro" id="IPR036097">
    <property type="entry name" value="HisK_dim/P_sf"/>
</dbReference>